<evidence type="ECO:0000313" key="1">
    <source>
        <dbReference type="EMBL" id="MQX52360.1"/>
    </source>
</evidence>
<reference evidence="1 2" key="1">
    <citation type="submission" date="2019-10" db="EMBL/GenBank/DDBJ databases">
        <title>Alcanivorax sp.PA15-N-34 draft genome sequence.</title>
        <authorList>
            <person name="Liao X."/>
            <person name="Shao Z."/>
        </authorList>
    </citation>
    <scope>NUCLEOTIDE SEQUENCE [LARGE SCALE GENOMIC DNA]</scope>
    <source>
        <strain evidence="1 2">PA15-N-34</strain>
    </source>
</reference>
<protein>
    <submittedName>
        <fullName evidence="1">Uncharacterized protein</fullName>
    </submittedName>
</protein>
<name>A0A6N7LW62_9GAMM</name>
<sequence length="354" mass="40580">MPSLPALDTKTQMNHSPHVVILGAGASIASTIRNPEKYGKLLPGMANLVDTLGLEPLINRYGLTYNGQNFEAFYDGLSRSGRCPELLAELEQAIYGYFSDLKLPDEVTLYDYLVLSLREKDIIATFNWDPFLAQAFARNMHVVGYERMPQIAFLHGNVAIGVCYDCKTMGWRRNGCTKCSNDFNPSKLLYPVGKKDYASDEFIVAEWERLKWHMQRAYYVTVFGYSAPRTDAEARTMLLDEWQANPVQELSEIDIVDILKRTDRPALESNWKEFFVRSHYGLFDSLQKTQLFYHPRRTCDAFAMATLQCRPWAENTYPEGLSLVELQDWIQPLIKEEAEGMFSGKTCEELRKAQ</sequence>
<dbReference type="AlphaFoldDB" id="A0A6N7LW62"/>
<comment type="caution">
    <text evidence="1">The sequence shown here is derived from an EMBL/GenBank/DDBJ whole genome shotgun (WGS) entry which is preliminary data.</text>
</comment>
<keyword evidence="2" id="KW-1185">Reference proteome</keyword>
<dbReference type="Proteomes" id="UP000469421">
    <property type="component" value="Unassembled WGS sequence"/>
</dbReference>
<organism evidence="1 2">
    <name type="scientific">Alcanivorax sediminis</name>
    <dbReference type="NCBI Taxonomy" id="2663008"/>
    <lineage>
        <taxon>Bacteria</taxon>
        <taxon>Pseudomonadati</taxon>
        <taxon>Pseudomonadota</taxon>
        <taxon>Gammaproteobacteria</taxon>
        <taxon>Oceanospirillales</taxon>
        <taxon>Alcanivoracaceae</taxon>
        <taxon>Alcanivorax</taxon>
    </lineage>
</organism>
<dbReference type="EMBL" id="WIRE01000001">
    <property type="protein sequence ID" value="MQX52360.1"/>
    <property type="molecule type" value="Genomic_DNA"/>
</dbReference>
<proteinExistence type="predicted"/>
<evidence type="ECO:0000313" key="2">
    <source>
        <dbReference type="Proteomes" id="UP000469421"/>
    </source>
</evidence>
<dbReference type="RefSeq" id="WP_153499073.1">
    <property type="nucleotide sequence ID" value="NZ_WIRE01000001.1"/>
</dbReference>
<accession>A0A6N7LW62</accession>
<gene>
    <name evidence="1" type="ORF">GFN93_03810</name>
</gene>